<dbReference type="SUPFAM" id="SSF51905">
    <property type="entry name" value="FAD/NAD(P)-binding domain"/>
    <property type="match status" value="1"/>
</dbReference>
<evidence type="ECO:0000256" key="2">
    <source>
        <dbReference type="ARBA" id="ARBA00022630"/>
    </source>
</evidence>
<protein>
    <recommendedName>
        <fullName evidence="8">L-2-hydroxyglutarate dehydrogenase, mitochondrial</fullName>
        <ecNumber evidence="7">1.1.99.2</ecNumber>
    </recommendedName>
</protein>
<dbReference type="InterPro" id="IPR019402">
    <property type="entry name" value="CWH43_N"/>
</dbReference>
<evidence type="ECO:0000256" key="6">
    <source>
        <dbReference type="ARBA" id="ARBA00037941"/>
    </source>
</evidence>
<comment type="catalytic activity">
    <reaction evidence="5">
        <text>(S)-2-hydroxyglutarate + A = 2-oxoglutarate + AH2</text>
        <dbReference type="Rhea" id="RHEA:21252"/>
        <dbReference type="ChEBI" id="CHEBI:13193"/>
        <dbReference type="ChEBI" id="CHEBI:16782"/>
        <dbReference type="ChEBI" id="CHEBI:16810"/>
        <dbReference type="ChEBI" id="CHEBI:17499"/>
        <dbReference type="EC" id="1.1.99.2"/>
    </reaction>
</comment>
<evidence type="ECO:0000256" key="4">
    <source>
        <dbReference type="ARBA" id="ARBA00023002"/>
    </source>
</evidence>
<evidence type="ECO:0000313" key="12">
    <source>
        <dbReference type="EMBL" id="RNA17237.1"/>
    </source>
</evidence>
<dbReference type="InterPro" id="IPR036188">
    <property type="entry name" value="FAD/NAD-bd_sf"/>
</dbReference>
<dbReference type="OrthoDB" id="498204at2759"/>
<comment type="caution">
    <text evidence="12">The sequence shown here is derived from an EMBL/GenBank/DDBJ whole genome shotgun (WGS) entry which is preliminary data.</text>
</comment>
<feature type="transmembrane region" description="Helical" evidence="9">
    <location>
        <begin position="24"/>
        <end position="54"/>
    </location>
</feature>
<dbReference type="Proteomes" id="UP000276133">
    <property type="component" value="Unassembled WGS sequence"/>
</dbReference>
<evidence type="ECO:0000259" key="10">
    <source>
        <dbReference type="Pfam" id="PF01266"/>
    </source>
</evidence>
<keyword evidence="2" id="KW-0285">Flavoprotein</keyword>
<evidence type="ECO:0000256" key="9">
    <source>
        <dbReference type="SAM" id="Phobius"/>
    </source>
</evidence>
<evidence type="ECO:0000256" key="1">
    <source>
        <dbReference type="ARBA" id="ARBA00001974"/>
    </source>
</evidence>
<keyword evidence="4" id="KW-0560">Oxidoreductase</keyword>
<evidence type="ECO:0000259" key="11">
    <source>
        <dbReference type="Pfam" id="PF10277"/>
    </source>
</evidence>
<comment type="similarity">
    <text evidence="6">Belongs to the L2HGDH family.</text>
</comment>
<dbReference type="NCBIfam" id="NF008726">
    <property type="entry name" value="PRK11728.1"/>
    <property type="match status" value="1"/>
</dbReference>
<organism evidence="12 13">
    <name type="scientific">Brachionus plicatilis</name>
    <name type="common">Marine rotifer</name>
    <name type="synonym">Brachionus muelleri</name>
    <dbReference type="NCBI Taxonomy" id="10195"/>
    <lineage>
        <taxon>Eukaryota</taxon>
        <taxon>Metazoa</taxon>
        <taxon>Spiralia</taxon>
        <taxon>Gnathifera</taxon>
        <taxon>Rotifera</taxon>
        <taxon>Eurotatoria</taxon>
        <taxon>Monogononta</taxon>
        <taxon>Pseudotrocha</taxon>
        <taxon>Ploima</taxon>
        <taxon>Brachionidae</taxon>
        <taxon>Brachionus</taxon>
    </lineage>
</organism>
<sequence>VEINSFKYLLEHLRLRKYIRNGNFLVLMKIEFVVACSTTCPLIALAFCYIYPILVDFGHINKTHCQVYNFLPSVSATISYNPITSLFWFLLILIHTPFRFMLAKYLHDFYKTQFSRGFPDDFIPFSYKTEYLKLASVQRRIFYAYQINKIEIIGLFILSMFTSNSNYEMHKLGFCTYLISASIFKILVLSIESRLKSEKLPNCYVERKKLASFFALSFISSIILFTIHNSKCISYGGGIVGLATARKLITDNPSLKFVLVEKENQLAFHQTGHNSGVVHAGIYYKPGSLKARLCVQGLQATYKYCDQHSIPYKKVGKLIVATNSAESSRLDDLFDRGIANNVPDLKMISAEQIKEIEPNCVGLRAIHSPHTGIIDWGFVAKHFGMQFQKNGGHIKLNFEADKFIASPDPDYPLKIISSKNVHFNTRYLITCGGLYSDKLSEKSGCNPYPKIVPFRGDYLVLKPEKSNLVRGNIYPVPDPKFPFLGVHFTPRMDGSVWLGPNAVLAFKREGYNLLDFDMRDAMEELSFGGLRKMIFKNLQSGFGELKRGFSMTATVQELRKFMPSLRVADVARGPSGVRAQAMDIEGNLVDDFVFDSGTGDLGKRMLHVRNAPSPAATSSLAIADVISEEVAKRFDLPKA</sequence>
<dbReference type="Gene3D" id="3.30.9.10">
    <property type="entry name" value="D-Amino Acid Oxidase, subunit A, domain 2"/>
    <property type="match status" value="1"/>
</dbReference>
<feature type="transmembrane region" description="Helical" evidence="9">
    <location>
        <begin position="210"/>
        <end position="227"/>
    </location>
</feature>
<evidence type="ECO:0000256" key="8">
    <source>
        <dbReference type="ARBA" id="ARBA00041137"/>
    </source>
</evidence>
<evidence type="ECO:0000313" key="13">
    <source>
        <dbReference type="Proteomes" id="UP000276133"/>
    </source>
</evidence>
<feature type="transmembrane region" description="Helical" evidence="9">
    <location>
        <begin position="142"/>
        <end position="163"/>
    </location>
</feature>
<dbReference type="Pfam" id="PF10277">
    <property type="entry name" value="Frag1"/>
    <property type="match status" value="1"/>
</dbReference>
<dbReference type="Gene3D" id="3.50.50.60">
    <property type="entry name" value="FAD/NAD(P)-binding domain"/>
    <property type="match status" value="1"/>
</dbReference>
<keyword evidence="9" id="KW-0472">Membrane</keyword>
<feature type="transmembrane region" description="Helical" evidence="9">
    <location>
        <begin position="74"/>
        <end position="94"/>
    </location>
</feature>
<evidence type="ECO:0000256" key="3">
    <source>
        <dbReference type="ARBA" id="ARBA00022827"/>
    </source>
</evidence>
<evidence type="ECO:0000256" key="5">
    <source>
        <dbReference type="ARBA" id="ARBA00036066"/>
    </source>
</evidence>
<feature type="domain" description="CWH43-like N-terminal" evidence="11">
    <location>
        <begin position="32"/>
        <end position="233"/>
    </location>
</feature>
<dbReference type="GO" id="GO:0047545">
    <property type="term" value="F:(S)-2-hydroxyglutarate dehydrogenase activity"/>
    <property type="evidence" value="ECO:0007669"/>
    <property type="project" value="UniProtKB-EC"/>
</dbReference>
<keyword evidence="13" id="KW-1185">Reference proteome</keyword>
<feature type="domain" description="FAD dependent oxidoreductase" evidence="10">
    <location>
        <begin position="236"/>
        <end position="628"/>
    </location>
</feature>
<dbReference type="AlphaFoldDB" id="A0A3M7R0Y2"/>
<gene>
    <name evidence="12" type="ORF">BpHYR1_052830</name>
</gene>
<keyword evidence="9" id="KW-1133">Transmembrane helix</keyword>
<accession>A0A3M7R0Y2</accession>
<evidence type="ECO:0000256" key="7">
    <source>
        <dbReference type="ARBA" id="ARBA00038878"/>
    </source>
</evidence>
<reference evidence="12 13" key="1">
    <citation type="journal article" date="2018" name="Sci. Rep.">
        <title>Genomic signatures of local adaptation to the degree of environmental predictability in rotifers.</title>
        <authorList>
            <person name="Franch-Gras L."/>
            <person name="Hahn C."/>
            <person name="Garcia-Roger E.M."/>
            <person name="Carmona M.J."/>
            <person name="Serra M."/>
            <person name="Gomez A."/>
        </authorList>
    </citation>
    <scope>NUCLEOTIDE SEQUENCE [LARGE SCALE GENOMIC DNA]</scope>
    <source>
        <strain evidence="12">HYR1</strain>
    </source>
</reference>
<comment type="cofactor">
    <cofactor evidence="1">
        <name>FAD</name>
        <dbReference type="ChEBI" id="CHEBI:57692"/>
    </cofactor>
</comment>
<dbReference type="PANTHER" id="PTHR43104:SF2">
    <property type="entry name" value="L-2-HYDROXYGLUTARATE DEHYDROGENASE, MITOCHONDRIAL"/>
    <property type="match status" value="1"/>
</dbReference>
<feature type="non-terminal residue" evidence="12">
    <location>
        <position position="1"/>
    </location>
</feature>
<proteinExistence type="inferred from homology"/>
<dbReference type="PANTHER" id="PTHR43104">
    <property type="entry name" value="L-2-HYDROXYGLUTARATE DEHYDROGENASE, MITOCHONDRIAL"/>
    <property type="match status" value="1"/>
</dbReference>
<dbReference type="STRING" id="10195.A0A3M7R0Y2"/>
<keyword evidence="9" id="KW-0812">Transmembrane</keyword>
<keyword evidence="3" id="KW-0274">FAD</keyword>
<dbReference type="Pfam" id="PF01266">
    <property type="entry name" value="DAO"/>
    <property type="match status" value="1"/>
</dbReference>
<feature type="transmembrane region" description="Helical" evidence="9">
    <location>
        <begin position="169"/>
        <end position="189"/>
    </location>
</feature>
<dbReference type="InterPro" id="IPR006076">
    <property type="entry name" value="FAD-dep_OxRdtase"/>
</dbReference>
<dbReference type="EC" id="1.1.99.2" evidence="7"/>
<name>A0A3M7R0Y2_BRAPC</name>
<dbReference type="EMBL" id="REGN01004495">
    <property type="protein sequence ID" value="RNA17237.1"/>
    <property type="molecule type" value="Genomic_DNA"/>
</dbReference>